<name>A0A941HTL4_9BACI</name>
<dbReference type="InterPro" id="IPR010994">
    <property type="entry name" value="RuvA_2-like"/>
</dbReference>
<dbReference type="InterPro" id="IPR011114">
    <property type="entry name" value="RuvA_C"/>
</dbReference>
<evidence type="ECO:0000313" key="8">
    <source>
        <dbReference type="EMBL" id="MBR7553404.1"/>
    </source>
</evidence>
<dbReference type="InterPro" id="IPR012340">
    <property type="entry name" value="NA-bd_OB-fold"/>
</dbReference>
<dbReference type="GO" id="GO:0005524">
    <property type="term" value="F:ATP binding"/>
    <property type="evidence" value="ECO:0007669"/>
    <property type="project" value="InterPro"/>
</dbReference>
<feature type="region of interest" description="Domain III" evidence="6">
    <location>
        <begin position="154"/>
        <end position="203"/>
    </location>
</feature>
<dbReference type="Pfam" id="PF01330">
    <property type="entry name" value="RuvA_N"/>
    <property type="match status" value="1"/>
</dbReference>
<dbReference type="InterPro" id="IPR003583">
    <property type="entry name" value="Hlx-hairpin-Hlx_DNA-bd_motif"/>
</dbReference>
<feature type="domain" description="Helix-hairpin-helix DNA-binding motif class 1" evidence="7">
    <location>
        <begin position="72"/>
        <end position="91"/>
    </location>
</feature>
<dbReference type="GO" id="GO:0009379">
    <property type="term" value="C:Holliday junction helicase complex"/>
    <property type="evidence" value="ECO:0007669"/>
    <property type="project" value="InterPro"/>
</dbReference>
<evidence type="ECO:0000256" key="5">
    <source>
        <dbReference type="ARBA" id="ARBA00023204"/>
    </source>
</evidence>
<evidence type="ECO:0000256" key="6">
    <source>
        <dbReference type="HAMAP-Rule" id="MF_00031"/>
    </source>
</evidence>
<comment type="function">
    <text evidence="6">The RuvA-RuvB-RuvC complex processes Holliday junction (HJ) DNA during genetic recombination and DNA repair, while the RuvA-RuvB complex plays an important role in the rescue of blocked DNA replication forks via replication fork reversal (RFR). RuvA specifically binds to HJ cruciform DNA, conferring on it an open structure. The RuvB hexamer acts as an ATP-dependent pump, pulling dsDNA into and through the RuvAB complex. HJ branch migration allows RuvC to scan DNA until it finds its consensus sequence, where it cleaves and resolves the cruciform DNA.</text>
</comment>
<evidence type="ECO:0000256" key="1">
    <source>
        <dbReference type="ARBA" id="ARBA00022490"/>
    </source>
</evidence>
<dbReference type="GO" id="GO:0048476">
    <property type="term" value="C:Holliday junction resolvase complex"/>
    <property type="evidence" value="ECO:0007669"/>
    <property type="project" value="UniProtKB-UniRule"/>
</dbReference>
<sequence>MFAYVRGKLEEIEEDFLVVETAGIGYEIYCANPYQFQESLGQEVKVYTYQYVREDLHMLYGFKKEEEKSLFKKLIQVSGIGPKSASVIIGQVPVREFAQAIEQEDEKFLTKFPGVGKKTARQMILDLKGKVTEWLTYHGENSKTTETIHMIHATSPYVDEAIEALRALGYSNREIKSIEGKLKAENLESTDDVVKKGLQLLIR</sequence>
<evidence type="ECO:0000256" key="3">
    <source>
        <dbReference type="ARBA" id="ARBA00023125"/>
    </source>
</evidence>
<dbReference type="GO" id="GO:0009378">
    <property type="term" value="F:four-way junction helicase activity"/>
    <property type="evidence" value="ECO:0007669"/>
    <property type="project" value="InterPro"/>
</dbReference>
<protein>
    <recommendedName>
        <fullName evidence="6">Holliday junction branch migration complex subunit RuvA</fullName>
    </recommendedName>
</protein>
<comment type="subunit">
    <text evidence="6">Homotetramer. Forms an RuvA(8)-RuvB(12)-Holliday junction (HJ) complex. HJ DNA is sandwiched between 2 RuvA tetramers; dsDNA enters through RuvA and exits via RuvB. An RuvB hexamer assembles on each DNA strand where it exits the tetramer. Each RuvB hexamer is contacted by two RuvA subunits (via domain III) on 2 adjacent RuvB subunits; this complex drives branch migration. In the full resolvosome a probable DNA-RuvA(4)-RuvB(12)-RuvC(2) complex forms which resolves the HJ.</text>
</comment>
<dbReference type="GO" id="GO:0016787">
    <property type="term" value="F:hydrolase activity"/>
    <property type="evidence" value="ECO:0007669"/>
    <property type="project" value="UniProtKB-KW"/>
</dbReference>
<dbReference type="InterPro" id="IPR013849">
    <property type="entry name" value="DNA_helicase_Holl-junc_RuvA_I"/>
</dbReference>
<keyword evidence="1 6" id="KW-0963">Cytoplasm</keyword>
<dbReference type="SUPFAM" id="SSF50249">
    <property type="entry name" value="Nucleic acid-binding proteins"/>
    <property type="match status" value="1"/>
</dbReference>
<dbReference type="GO" id="GO:0005737">
    <property type="term" value="C:cytoplasm"/>
    <property type="evidence" value="ECO:0007669"/>
    <property type="project" value="UniProtKB-SubCell"/>
</dbReference>
<dbReference type="InterPro" id="IPR036267">
    <property type="entry name" value="RuvA_C_sf"/>
</dbReference>
<comment type="similarity">
    <text evidence="6">Belongs to the RuvA family.</text>
</comment>
<keyword evidence="3 6" id="KW-0238">DNA-binding</keyword>
<feature type="domain" description="Helix-hairpin-helix DNA-binding motif class 1" evidence="7">
    <location>
        <begin position="107"/>
        <end position="126"/>
    </location>
</feature>
<dbReference type="AlphaFoldDB" id="A0A941HTL4"/>
<comment type="subcellular location">
    <subcellularLocation>
        <location evidence="6">Cytoplasm</location>
    </subcellularLocation>
</comment>
<dbReference type="SUPFAM" id="SSF47781">
    <property type="entry name" value="RuvA domain 2-like"/>
    <property type="match status" value="1"/>
</dbReference>
<accession>A0A941HTL4</accession>
<keyword evidence="8" id="KW-0378">Hydrolase</keyword>
<dbReference type="HAMAP" id="MF_00031">
    <property type="entry name" value="DNA_HJ_migration_RuvA"/>
    <property type="match status" value="1"/>
</dbReference>
<comment type="domain">
    <text evidence="6">Has three domains with a flexible linker between the domains II and III and assumes an 'L' shape. Domain III is highly mobile and contacts RuvB.</text>
</comment>
<dbReference type="RefSeq" id="WP_212368537.1">
    <property type="nucleotide sequence ID" value="NZ_JAGSIE010000010.1"/>
</dbReference>
<dbReference type="GO" id="GO:0006310">
    <property type="term" value="P:DNA recombination"/>
    <property type="evidence" value="ECO:0007669"/>
    <property type="project" value="UniProtKB-UniRule"/>
</dbReference>
<dbReference type="InterPro" id="IPR000085">
    <property type="entry name" value="RuvA"/>
</dbReference>
<gene>
    <name evidence="6 8" type="primary">ruvA</name>
    <name evidence="8" type="ORF">KC820_04455</name>
</gene>
<keyword evidence="5 6" id="KW-0234">DNA repair</keyword>
<dbReference type="NCBIfam" id="TIGR00084">
    <property type="entry name" value="ruvA"/>
    <property type="match status" value="1"/>
</dbReference>
<reference evidence="8 9" key="1">
    <citation type="submission" date="2021-04" db="EMBL/GenBank/DDBJ databases">
        <title>Allobacillus sp. nov. SKP8-2 isolated from shrimp paste.</title>
        <authorList>
            <person name="Tanasupawat S."/>
            <person name="Yiamsombat S."/>
            <person name="Kanchanasin P."/>
            <person name="Kuncharoen N."/>
        </authorList>
    </citation>
    <scope>NUCLEOTIDE SEQUENCE [LARGE SCALE GENOMIC DNA]</scope>
    <source>
        <strain evidence="8 9">SKP8-2</strain>
    </source>
</reference>
<dbReference type="GO" id="GO:0006281">
    <property type="term" value="P:DNA repair"/>
    <property type="evidence" value="ECO:0007669"/>
    <property type="project" value="UniProtKB-UniRule"/>
</dbReference>
<comment type="caution">
    <text evidence="6">Lacks conserved residue(s) required for the propagation of feature annotation.</text>
</comment>
<dbReference type="Proteomes" id="UP000675431">
    <property type="component" value="Unassembled WGS sequence"/>
</dbReference>
<keyword evidence="2 6" id="KW-0227">DNA damage</keyword>
<dbReference type="SMART" id="SM00278">
    <property type="entry name" value="HhH1"/>
    <property type="match status" value="2"/>
</dbReference>
<dbReference type="Gene3D" id="2.40.50.140">
    <property type="entry name" value="Nucleic acid-binding proteins"/>
    <property type="match status" value="1"/>
</dbReference>
<dbReference type="Pfam" id="PF14520">
    <property type="entry name" value="HHH_5"/>
    <property type="match status" value="1"/>
</dbReference>
<organism evidence="8 9">
    <name type="scientific">Allobacillus saliphilus</name>
    <dbReference type="NCBI Taxonomy" id="2912308"/>
    <lineage>
        <taxon>Bacteria</taxon>
        <taxon>Bacillati</taxon>
        <taxon>Bacillota</taxon>
        <taxon>Bacilli</taxon>
        <taxon>Bacillales</taxon>
        <taxon>Bacillaceae</taxon>
        <taxon>Allobacillus</taxon>
    </lineage>
</organism>
<dbReference type="EMBL" id="JAGSIE010000010">
    <property type="protein sequence ID" value="MBR7553404.1"/>
    <property type="molecule type" value="Genomic_DNA"/>
</dbReference>
<evidence type="ECO:0000256" key="4">
    <source>
        <dbReference type="ARBA" id="ARBA00023172"/>
    </source>
</evidence>
<comment type="caution">
    <text evidence="8">The sequence shown here is derived from an EMBL/GenBank/DDBJ whole genome shotgun (WGS) entry which is preliminary data.</text>
</comment>
<evidence type="ECO:0000259" key="7">
    <source>
        <dbReference type="SMART" id="SM00278"/>
    </source>
</evidence>
<evidence type="ECO:0000313" key="9">
    <source>
        <dbReference type="Proteomes" id="UP000675431"/>
    </source>
</evidence>
<dbReference type="CDD" id="cd14332">
    <property type="entry name" value="UBA_RuvA_C"/>
    <property type="match status" value="1"/>
</dbReference>
<evidence type="ECO:0000256" key="2">
    <source>
        <dbReference type="ARBA" id="ARBA00022763"/>
    </source>
</evidence>
<proteinExistence type="inferred from homology"/>
<dbReference type="GO" id="GO:0000400">
    <property type="term" value="F:four-way junction DNA binding"/>
    <property type="evidence" value="ECO:0007669"/>
    <property type="project" value="UniProtKB-UniRule"/>
</dbReference>
<keyword evidence="9" id="KW-1185">Reference proteome</keyword>
<dbReference type="Gene3D" id="1.10.150.20">
    <property type="entry name" value="5' to 3' exonuclease, C-terminal subdomain"/>
    <property type="match status" value="1"/>
</dbReference>
<dbReference type="Pfam" id="PF07499">
    <property type="entry name" value="RuvA_C"/>
    <property type="match status" value="1"/>
</dbReference>
<keyword evidence="4 6" id="KW-0233">DNA recombination</keyword>
<dbReference type="SUPFAM" id="SSF46929">
    <property type="entry name" value="DNA helicase RuvA subunit, C-terminal domain"/>
    <property type="match status" value="1"/>
</dbReference>